<comment type="caution">
    <text evidence="10">Lacks conserved residue(s) required for the propagation of feature annotation.</text>
</comment>
<comment type="cofactor">
    <cofactor evidence="1">
        <name>Mn(2+)</name>
        <dbReference type="ChEBI" id="CHEBI:29035"/>
    </cofactor>
</comment>
<proteinExistence type="inferred from homology"/>
<evidence type="ECO:0000313" key="12">
    <source>
        <dbReference type="EMBL" id="WAH39703.1"/>
    </source>
</evidence>
<sequence>MFQIAVGSKNPAKIRAVAMAFDQMGIAAQMDGVNAPSGVSDQPFSNEVTMQGAVNRAKRALLDGEFDYGVGLEGGVEETAYGLMLCNWAAIAGKDGAVSVGAGVQILLPTEVAEEIRRGRELGEVIDEWAGGHDISKGEGTIGILTQGHISRSQMFRDAVICAFAPRMRPAKTE</sequence>
<keyword evidence="2 10" id="KW-0479">Metal-binding</keyword>
<comment type="catalytic activity">
    <reaction evidence="8 10">
        <text>ITP + H2O = IDP + phosphate + H(+)</text>
        <dbReference type="Rhea" id="RHEA:28330"/>
        <dbReference type="ChEBI" id="CHEBI:15377"/>
        <dbReference type="ChEBI" id="CHEBI:15378"/>
        <dbReference type="ChEBI" id="CHEBI:43474"/>
        <dbReference type="ChEBI" id="CHEBI:58280"/>
        <dbReference type="ChEBI" id="CHEBI:61402"/>
        <dbReference type="EC" id="3.6.1.73"/>
    </reaction>
</comment>
<reference evidence="12" key="1">
    <citation type="submission" date="2022-08" db="EMBL/GenBank/DDBJ databases">
        <title>Alicyclobacillus fastidiosus DSM 17978, complete genome.</title>
        <authorList>
            <person name="Wang Q."/>
            <person name="Cai R."/>
            <person name="Wang Z."/>
        </authorList>
    </citation>
    <scope>NUCLEOTIDE SEQUENCE</scope>
    <source>
        <strain evidence="12">DSM 17978</strain>
    </source>
</reference>
<keyword evidence="4 10" id="KW-0378">Hydrolase</keyword>
<evidence type="ECO:0000256" key="10">
    <source>
        <dbReference type="HAMAP-Rule" id="MF_00648"/>
    </source>
</evidence>
<dbReference type="Gene3D" id="3.90.950.10">
    <property type="match status" value="1"/>
</dbReference>
<name>A0ABY6ZAC4_9BACL</name>
<keyword evidence="13" id="KW-1185">Reference proteome</keyword>
<organism evidence="12 13">
    <name type="scientific">Alicyclobacillus fastidiosus</name>
    <dbReference type="NCBI Taxonomy" id="392011"/>
    <lineage>
        <taxon>Bacteria</taxon>
        <taxon>Bacillati</taxon>
        <taxon>Bacillota</taxon>
        <taxon>Bacilli</taxon>
        <taxon>Bacillales</taxon>
        <taxon>Alicyclobacillaceae</taxon>
        <taxon>Alicyclobacillus</taxon>
    </lineage>
</organism>
<dbReference type="EC" id="3.6.1.73" evidence="10"/>
<dbReference type="NCBIfam" id="TIGR00258">
    <property type="entry name" value="inosine/xanthosine triphosphatase"/>
    <property type="match status" value="1"/>
</dbReference>
<evidence type="ECO:0000256" key="4">
    <source>
        <dbReference type="ARBA" id="ARBA00022801"/>
    </source>
</evidence>
<evidence type="ECO:0000256" key="8">
    <source>
        <dbReference type="ARBA" id="ARBA00048174"/>
    </source>
</evidence>
<dbReference type="InterPro" id="IPR026533">
    <property type="entry name" value="NTPase/PRRC1"/>
</dbReference>
<keyword evidence="6 10" id="KW-0546">Nucleotide metabolism</keyword>
<keyword evidence="7 10" id="KW-0464">Manganese</keyword>
<comment type="similarity">
    <text evidence="10">Belongs to the YjjX NTPase family.</text>
</comment>
<accession>A0ABY6ZAC4</accession>
<dbReference type="PANTHER" id="PTHR34699">
    <property type="match status" value="1"/>
</dbReference>
<evidence type="ECO:0000256" key="6">
    <source>
        <dbReference type="ARBA" id="ARBA00023080"/>
    </source>
</evidence>
<protein>
    <recommendedName>
        <fullName evidence="10">Probable inosine/xanthosine triphosphatase</fullName>
        <shortName evidence="10">ITPase/XTPase</shortName>
        <ecNumber evidence="10">3.6.1.73</ecNumber>
    </recommendedName>
    <alternativeName>
        <fullName evidence="10">Non-canonical purine NTP phosphatase</fullName>
    </alternativeName>
    <alternativeName>
        <fullName evidence="10">Non-standard purine NTP phosphatase</fullName>
    </alternativeName>
    <alternativeName>
        <fullName evidence="10">Nucleoside-triphosphate phosphatase</fullName>
        <shortName evidence="10">NTPase</shortName>
    </alternativeName>
</protein>
<dbReference type="Proteomes" id="UP001164761">
    <property type="component" value="Chromosome"/>
</dbReference>
<comment type="function">
    <text evidence="10">Phosphatase that hydrolyzes non-canonical purine nucleotides such as XTP and ITP to their respective diphosphate derivatives. Probably excludes non-canonical purines from DNA/RNA precursor pool, thus preventing their incorporation into DNA/RNA and avoiding chromosomal lesions.</text>
</comment>
<dbReference type="GO" id="GO:0016787">
    <property type="term" value="F:hydrolase activity"/>
    <property type="evidence" value="ECO:0007669"/>
    <property type="project" value="UniProtKB-KW"/>
</dbReference>
<dbReference type="RefSeq" id="WP_268003600.1">
    <property type="nucleotide sequence ID" value="NZ_BSUT01000001.1"/>
</dbReference>
<dbReference type="InterPro" id="IPR002786">
    <property type="entry name" value="Non_canon_purine_NTPase"/>
</dbReference>
<comment type="subunit">
    <text evidence="10">Homodimer.</text>
</comment>
<evidence type="ECO:0000256" key="2">
    <source>
        <dbReference type="ARBA" id="ARBA00022723"/>
    </source>
</evidence>
<dbReference type="InterPro" id="IPR029001">
    <property type="entry name" value="ITPase-like_fam"/>
</dbReference>
<dbReference type="InterPro" id="IPR050299">
    <property type="entry name" value="YjjX_NTPase"/>
</dbReference>
<dbReference type="EMBL" id="CP104067">
    <property type="protein sequence ID" value="WAH39703.1"/>
    <property type="molecule type" value="Genomic_DNA"/>
</dbReference>
<evidence type="ECO:0000313" key="13">
    <source>
        <dbReference type="Proteomes" id="UP001164761"/>
    </source>
</evidence>
<feature type="binding site" evidence="10">
    <location>
        <position position="65"/>
    </location>
    <ligand>
        <name>Mg(2+)</name>
        <dbReference type="ChEBI" id="CHEBI:18420"/>
    </ligand>
</feature>
<dbReference type="SUPFAM" id="SSF52972">
    <property type="entry name" value="ITPase-like"/>
    <property type="match status" value="1"/>
</dbReference>
<evidence type="ECO:0000256" key="1">
    <source>
        <dbReference type="ARBA" id="ARBA00001936"/>
    </source>
</evidence>
<dbReference type="HAMAP" id="MF_00648">
    <property type="entry name" value="Non_canon_purine_NTPase_YjjX"/>
    <property type="match status" value="1"/>
</dbReference>
<dbReference type="Pfam" id="PF01931">
    <property type="entry name" value="NTPase_I-T"/>
    <property type="match status" value="1"/>
</dbReference>
<comment type="catalytic activity">
    <reaction evidence="9 10">
        <text>XTP + H2O = XDP + phosphate + H(+)</text>
        <dbReference type="Rhea" id="RHEA:28406"/>
        <dbReference type="ChEBI" id="CHEBI:15377"/>
        <dbReference type="ChEBI" id="CHEBI:15378"/>
        <dbReference type="ChEBI" id="CHEBI:43474"/>
        <dbReference type="ChEBI" id="CHEBI:59884"/>
        <dbReference type="ChEBI" id="CHEBI:61314"/>
        <dbReference type="EC" id="3.6.1.73"/>
    </reaction>
</comment>
<evidence type="ECO:0000256" key="9">
    <source>
        <dbReference type="ARBA" id="ARBA00048781"/>
    </source>
</evidence>
<dbReference type="PANTHER" id="PTHR34699:SF2">
    <property type="entry name" value="NON-CANONICAL PURINE NTP PHOSPHATASE_PRRC1 DOMAIN-CONTAINING PROTEIN"/>
    <property type="match status" value="1"/>
</dbReference>
<comment type="cofactor">
    <cofactor evidence="10">
        <name>Mg(2+)</name>
        <dbReference type="ChEBI" id="CHEBI:18420"/>
    </cofactor>
    <cofactor evidence="10">
        <name>Mn(2+)</name>
        <dbReference type="ChEBI" id="CHEBI:29035"/>
    </cofactor>
    <text evidence="10">Binds 1 divalent metal cation per subunit; can use either Mg(2+) or Mn(2+).</text>
</comment>
<evidence type="ECO:0000256" key="3">
    <source>
        <dbReference type="ARBA" id="ARBA00022741"/>
    </source>
</evidence>
<keyword evidence="3 10" id="KW-0547">Nucleotide-binding</keyword>
<gene>
    <name evidence="12" type="primary">yjjX</name>
    <name evidence="12" type="ORF">NZD89_14890</name>
</gene>
<evidence type="ECO:0000256" key="5">
    <source>
        <dbReference type="ARBA" id="ARBA00022842"/>
    </source>
</evidence>
<evidence type="ECO:0000256" key="7">
    <source>
        <dbReference type="ARBA" id="ARBA00023211"/>
    </source>
</evidence>
<evidence type="ECO:0000259" key="11">
    <source>
        <dbReference type="Pfam" id="PF01931"/>
    </source>
</evidence>
<keyword evidence="5 10" id="KW-0460">Magnesium</keyword>
<feature type="domain" description="Non-canonical purine NTP phosphatase/PRRC1" evidence="11">
    <location>
        <begin position="7"/>
        <end position="168"/>
    </location>
</feature>